<sequence>MLQTAFQPESVQIESIRVVLDHEGKKIDGVVLIDNDVNKERLKRVQKLKKSTSTKLNLQIPFLETPKFITPQIDIFSPKSKTQQNIMKLGQIVSNNIQQTKISARGQQPMISISNRLDNTQSVQLQQKEPPQPVRTASSISKTSTSTRSNSMSLSSYGQSYEDELLFHRRKSLQLENQNDKQLSQKRRKTSLSQMFDESLMQSRQSEYSNDSQNNSGY</sequence>
<organism evidence="2 3">
    <name type="scientific">Streblomastix strix</name>
    <dbReference type="NCBI Taxonomy" id="222440"/>
    <lineage>
        <taxon>Eukaryota</taxon>
        <taxon>Metamonada</taxon>
        <taxon>Preaxostyla</taxon>
        <taxon>Oxymonadida</taxon>
        <taxon>Streblomastigidae</taxon>
        <taxon>Streblomastix</taxon>
    </lineage>
</organism>
<evidence type="ECO:0000256" key="1">
    <source>
        <dbReference type="SAM" id="MobiDB-lite"/>
    </source>
</evidence>
<accession>A0A5J4U8M0</accession>
<dbReference type="Proteomes" id="UP000324800">
    <property type="component" value="Unassembled WGS sequence"/>
</dbReference>
<dbReference type="AlphaFoldDB" id="A0A5J4U8M0"/>
<name>A0A5J4U8M0_9EUKA</name>
<gene>
    <name evidence="2" type="ORF">EZS28_038428</name>
</gene>
<protein>
    <submittedName>
        <fullName evidence="2">Uncharacterized protein</fullName>
    </submittedName>
</protein>
<evidence type="ECO:0000313" key="3">
    <source>
        <dbReference type="Proteomes" id="UP000324800"/>
    </source>
</evidence>
<feature type="region of interest" description="Disordered" evidence="1">
    <location>
        <begin position="173"/>
        <end position="218"/>
    </location>
</feature>
<reference evidence="2 3" key="1">
    <citation type="submission" date="2019-03" db="EMBL/GenBank/DDBJ databases">
        <title>Single cell metagenomics reveals metabolic interactions within the superorganism composed of flagellate Streblomastix strix and complex community of Bacteroidetes bacteria on its surface.</title>
        <authorList>
            <person name="Treitli S.C."/>
            <person name="Kolisko M."/>
            <person name="Husnik F."/>
            <person name="Keeling P."/>
            <person name="Hampl V."/>
        </authorList>
    </citation>
    <scope>NUCLEOTIDE SEQUENCE [LARGE SCALE GENOMIC DNA]</scope>
    <source>
        <strain evidence="2">ST1C</strain>
    </source>
</reference>
<feature type="region of interest" description="Disordered" evidence="1">
    <location>
        <begin position="123"/>
        <end position="156"/>
    </location>
</feature>
<dbReference type="EMBL" id="SNRW01019793">
    <property type="protein sequence ID" value="KAA6366045.1"/>
    <property type="molecule type" value="Genomic_DNA"/>
</dbReference>
<feature type="compositionally biased region" description="Low complexity" evidence="1">
    <location>
        <begin position="136"/>
        <end position="156"/>
    </location>
</feature>
<comment type="caution">
    <text evidence="2">The sequence shown here is derived from an EMBL/GenBank/DDBJ whole genome shotgun (WGS) entry which is preliminary data.</text>
</comment>
<evidence type="ECO:0000313" key="2">
    <source>
        <dbReference type="EMBL" id="KAA6366045.1"/>
    </source>
</evidence>
<proteinExistence type="predicted"/>
<feature type="compositionally biased region" description="Polar residues" evidence="1">
    <location>
        <begin position="191"/>
        <end position="218"/>
    </location>
</feature>